<dbReference type="AlphaFoldDB" id="A0A5K7SAS1"/>
<dbReference type="PANTHER" id="PTHR33295">
    <property type="entry name" value="ATPASE"/>
    <property type="match status" value="1"/>
</dbReference>
<dbReference type="Pfam" id="PF13173">
    <property type="entry name" value="AAA_14"/>
    <property type="match status" value="1"/>
</dbReference>
<evidence type="ECO:0000313" key="3">
    <source>
        <dbReference type="EMBL" id="BBE18537.1"/>
    </source>
</evidence>
<evidence type="ECO:0000259" key="1">
    <source>
        <dbReference type="Pfam" id="PF13173"/>
    </source>
</evidence>
<keyword evidence="4" id="KW-1185">Reference proteome</keyword>
<reference evidence="3" key="1">
    <citation type="journal article" date="2020" name="Int. J. Syst. Evol. Microbiol.">
        <title>Aquipluma nitroreducens gen. nov. sp. nov., a novel facultatively anaerobic bacterium isolated from a freshwater lake.</title>
        <authorList>
            <person name="Watanabe M."/>
            <person name="Kojima H."/>
            <person name="Fukui M."/>
        </authorList>
    </citation>
    <scope>NUCLEOTIDE SEQUENCE</scope>
    <source>
        <strain evidence="3">MeG22</strain>
    </source>
</reference>
<dbReference type="InterPro" id="IPR027417">
    <property type="entry name" value="P-loop_NTPase"/>
</dbReference>
<sequence length="440" mass="49827">MYLKRDIDLELSLWSKDTSRKPLLLRGARQVGKSTAIRALAANFEHYLEINFEEQKQVHQLFAGNLSPEALCENLSVLYNIPIIPEKTLIFFDEIQACIPAISSLRFFYEKMPELHLIAAGSLLEFALEELPSFGVGRIRSMFLYPFSFDEFLLANKEELLLNAKRKASPDNPLPEPLHNKLLEYLKRFLIIGGMPEVVSNYVQGKNMNDCQRVLDDLIISLKADFSKYKQNVPVSRISEVFESVVEQVGGKFVYAKAATEANLKQIKVAIDLLVMAGLTYPVVHTSANGIPLGAESDHKKRKMLIFDTGIFQRLLGLNIAEVLLSDRFSMINKGSLAELFVGLELLKSVSCYEHQSLYYWQREALNSNAEVDYLILKGQTIIPVEVKAGTKGSMQSLFLFLKEKNRPFGIRLSLENFAVYDQIRVFPLYAVSNLVQSNL</sequence>
<evidence type="ECO:0000259" key="2">
    <source>
        <dbReference type="Pfam" id="PF13635"/>
    </source>
</evidence>
<dbReference type="InterPro" id="IPR041682">
    <property type="entry name" value="AAA_14"/>
</dbReference>
<evidence type="ECO:0000313" key="4">
    <source>
        <dbReference type="Proteomes" id="UP001193389"/>
    </source>
</evidence>
<proteinExistence type="predicted"/>
<accession>A0A5K7SAS1</accession>
<dbReference type="RefSeq" id="WP_318346864.1">
    <property type="nucleotide sequence ID" value="NZ_AP018694.1"/>
</dbReference>
<name>A0A5K7SAS1_9BACT</name>
<dbReference type="PANTHER" id="PTHR33295:SF7">
    <property type="entry name" value="ATPASE"/>
    <property type="match status" value="1"/>
</dbReference>
<feature type="domain" description="AAA" evidence="1">
    <location>
        <begin position="20"/>
        <end position="153"/>
    </location>
</feature>
<dbReference type="InterPro" id="IPR025420">
    <property type="entry name" value="DUF4143"/>
</dbReference>
<dbReference type="Pfam" id="PF13635">
    <property type="entry name" value="DUF4143"/>
    <property type="match status" value="1"/>
</dbReference>
<feature type="domain" description="DUF4143" evidence="2">
    <location>
        <begin position="224"/>
        <end position="390"/>
    </location>
</feature>
<gene>
    <name evidence="3" type="ORF">AQPE_2699</name>
</gene>
<dbReference type="KEGG" id="anf:AQPE_2699"/>
<dbReference type="Gene3D" id="3.40.50.300">
    <property type="entry name" value="P-loop containing nucleotide triphosphate hydrolases"/>
    <property type="match status" value="1"/>
</dbReference>
<dbReference type="SUPFAM" id="SSF52540">
    <property type="entry name" value="P-loop containing nucleoside triphosphate hydrolases"/>
    <property type="match status" value="1"/>
</dbReference>
<dbReference type="EMBL" id="AP018694">
    <property type="protein sequence ID" value="BBE18537.1"/>
    <property type="molecule type" value="Genomic_DNA"/>
</dbReference>
<dbReference type="Proteomes" id="UP001193389">
    <property type="component" value="Chromosome"/>
</dbReference>
<protein>
    <submittedName>
        <fullName evidence="3">ATPase</fullName>
    </submittedName>
</protein>
<organism evidence="3 4">
    <name type="scientific">Aquipluma nitroreducens</name>
    <dbReference type="NCBI Taxonomy" id="2010828"/>
    <lineage>
        <taxon>Bacteria</taxon>
        <taxon>Pseudomonadati</taxon>
        <taxon>Bacteroidota</taxon>
        <taxon>Bacteroidia</taxon>
        <taxon>Marinilabiliales</taxon>
        <taxon>Prolixibacteraceae</taxon>
        <taxon>Aquipluma</taxon>
    </lineage>
</organism>